<protein>
    <recommendedName>
        <fullName evidence="1">UPF0288 protein LI82_03165</fullName>
    </recommendedName>
</protein>
<dbReference type="InterPro" id="IPR058492">
    <property type="entry name" value="DUF8179"/>
</dbReference>
<dbReference type="InterPro" id="IPR016466">
    <property type="entry name" value="Methan_mark_3"/>
</dbReference>
<dbReference type="PIRSF" id="PIRSF005852">
    <property type="entry name" value="UCP005852"/>
    <property type="match status" value="1"/>
</dbReference>
<dbReference type="NCBIfam" id="TIGR03268">
    <property type="entry name" value="methan_mark_3"/>
    <property type="match status" value="1"/>
</dbReference>
<comment type="caution">
    <text evidence="3">The sequence shown here is derived from an EMBL/GenBank/DDBJ whole genome shotgun (WGS) entry which is preliminary data.</text>
</comment>
<dbReference type="Pfam" id="PF26548">
    <property type="entry name" value="DUF8179"/>
    <property type="match status" value="1"/>
</dbReference>
<keyword evidence="4" id="KW-1185">Reference proteome</keyword>
<evidence type="ECO:0000256" key="1">
    <source>
        <dbReference type="HAMAP-Rule" id="MF_01089"/>
    </source>
</evidence>
<reference evidence="3 4" key="1">
    <citation type="submission" date="2014-09" db="EMBL/GenBank/DDBJ databases">
        <title>Draft genome sequence of an obligately methylotrophic methanogen, Methanococcoides methylutens, isolated from marine sediment.</title>
        <authorList>
            <person name="Guan Y."/>
            <person name="Ngugi D.K."/>
            <person name="Blom J."/>
            <person name="Ali S."/>
            <person name="Ferry J.G."/>
            <person name="Stingl U."/>
        </authorList>
    </citation>
    <scope>NUCLEOTIDE SEQUENCE [LARGE SCALE GENOMIC DNA]</scope>
    <source>
        <strain evidence="3 4">DSM 2657</strain>
    </source>
</reference>
<dbReference type="EMBL" id="JRHO01000009">
    <property type="protein sequence ID" value="KGK99046.1"/>
    <property type="molecule type" value="Genomic_DNA"/>
</dbReference>
<name>A0A099T4A4_METMT</name>
<organism evidence="3 4">
    <name type="scientific">Methanococcoides methylutens</name>
    <dbReference type="NCBI Taxonomy" id="2226"/>
    <lineage>
        <taxon>Archaea</taxon>
        <taxon>Methanobacteriati</taxon>
        <taxon>Methanobacteriota</taxon>
        <taxon>Stenosarchaea group</taxon>
        <taxon>Methanomicrobia</taxon>
        <taxon>Methanosarcinales</taxon>
        <taxon>Methanosarcinaceae</taxon>
        <taxon>Methanococcoides</taxon>
    </lineage>
</organism>
<dbReference type="OrthoDB" id="140355at2157"/>
<dbReference type="HAMAP" id="MF_01089">
    <property type="entry name" value="UPF0288"/>
    <property type="match status" value="1"/>
</dbReference>
<proteinExistence type="inferred from homology"/>
<evidence type="ECO:0000313" key="4">
    <source>
        <dbReference type="Proteomes" id="UP000029859"/>
    </source>
</evidence>
<dbReference type="RefSeq" id="WP_048193827.1">
    <property type="nucleotide sequence ID" value="NZ_CAAGSM010000002.1"/>
</dbReference>
<evidence type="ECO:0000313" key="3">
    <source>
        <dbReference type="EMBL" id="KGK99046.1"/>
    </source>
</evidence>
<feature type="domain" description="Putative peptidyl-prolyl cis-trans isomerase" evidence="2">
    <location>
        <begin position="388"/>
        <end position="515"/>
    </location>
</feature>
<accession>A0A099T4A4</accession>
<dbReference type="Proteomes" id="UP000029859">
    <property type="component" value="Unassembled WGS sequence"/>
</dbReference>
<gene>
    <name evidence="3" type="ORF">LI82_03165</name>
</gene>
<comment type="similarity">
    <text evidence="1">Belongs to the UPF0288 family.</text>
</comment>
<sequence length="521" mass="56902">MEAIILSGKISVEVNNNQVALPPGSTLGDAIKASQAPYRKGTAIGILKKDEGRKSGAIIDYVVKTSKGDFRIELEGDSASADVWAEHFNEYEGTKVRWDSRDALAFGPFKADIVPTHSLLSLNKYDVVFGAGGLDPDNSHMIIALEDHSSEYGTPEDGIFGKVVSGINILSELGSGDSIIDIEPVLEWEETGEHLCTTDLSTVIEEGSRIFTYIGVEIDPEAPEGAEHFFALTRDGTFDVEFVSSSFISDHSLHGEMCKFENFDPRTKGSVWVRTVGYGTGKVFIAKDDRPASIMHSIVGHLSHGVELVQMAESDQKLMVKTSPEPIWLLGLSFKEAEGKLTALGIELVKQGYTEDDAVIVEQKPAHSIDVLKEGKVEVVGVPDSKLVSVKLYDELAPKTLDFFRHAIDLQFKPVGALPIMMTYENTYIFKAEKSAEKYKEILPENVPQGKVAAGELGVTNQAAKRHGMVGVKLEDDDVFGPTGEKFTSTNIIGRILEPEKLKGMKDGDIMYVIEATESDQ</sequence>
<dbReference type="AlphaFoldDB" id="A0A099T4A4"/>
<evidence type="ECO:0000259" key="2">
    <source>
        <dbReference type="Pfam" id="PF26548"/>
    </source>
</evidence>